<sequence>MKPKMTVKTVNQLLNIHQQVNVSQSNGNIVITQEIDSGTNSPTTVSKLLAESVTSCIGRKAYSTCSYQRLRGKSRLVAQAIIPCE</sequence>
<geneLocation type="plasmid" evidence="1">
    <name>pL289</name>
</geneLocation>
<dbReference type="EMBL" id="CP017904">
    <property type="protein sequence ID" value="ARP21717.1"/>
    <property type="molecule type" value="Genomic_DNA"/>
</dbReference>
<dbReference type="AlphaFoldDB" id="A0A1W6U0V5"/>
<dbReference type="RefSeq" id="WP_025767402.1">
    <property type="nucleotide sequence ID" value="NZ_CP017893.1"/>
</dbReference>
<protein>
    <submittedName>
        <fullName evidence="1">Uncharacterized protein</fullName>
    </submittedName>
</protein>
<proteinExistence type="predicted"/>
<evidence type="ECO:0000313" key="1">
    <source>
        <dbReference type="EMBL" id="ARP21717.1"/>
    </source>
</evidence>
<gene>
    <name evidence="1" type="ORF">K05K4_50080</name>
</gene>
<name>A0A1W6U0V5_VIBAL</name>
<keyword evidence="1" id="KW-0614">Plasmid</keyword>
<reference evidence="1" key="1">
    <citation type="submission" date="2016-10" db="EMBL/GenBank/DDBJ databases">
        <title>The High Quality Genome of Vibrio alginolyticus K01M1.</title>
        <authorList>
            <person name="Wendling C."/>
            <person name="Chibani C.M."/>
            <person name="Hertel R."/>
            <person name="Sproer C."/>
            <person name="Bunk B."/>
            <person name="Overmann J."/>
            <person name="Roth O."/>
            <person name="Liesegang H."/>
        </authorList>
    </citation>
    <scope>NUCLEOTIDE SEQUENCE</scope>
    <source>
        <strain evidence="1">K05K4</strain>
        <plasmid evidence="1">pL289</plasmid>
    </source>
</reference>
<organism evidence="1">
    <name type="scientific">Vibrio alginolyticus</name>
    <dbReference type="NCBI Taxonomy" id="663"/>
    <lineage>
        <taxon>Bacteria</taxon>
        <taxon>Pseudomonadati</taxon>
        <taxon>Pseudomonadota</taxon>
        <taxon>Gammaproteobacteria</taxon>
        <taxon>Vibrionales</taxon>
        <taxon>Vibrionaceae</taxon>
        <taxon>Vibrio</taxon>
    </lineage>
</organism>
<accession>A0A1W6U0V5</accession>